<evidence type="ECO:0000256" key="4">
    <source>
        <dbReference type="ARBA" id="ARBA00022679"/>
    </source>
</evidence>
<evidence type="ECO:0000313" key="7">
    <source>
        <dbReference type="WBParaSite" id="ACRNAN_scaffold1902.g9332.t1"/>
    </source>
</evidence>
<name>A0A914D4W7_9BILA</name>
<dbReference type="Pfam" id="PF00201">
    <property type="entry name" value="UDPGT"/>
    <property type="match status" value="1"/>
</dbReference>
<dbReference type="GO" id="GO:0015020">
    <property type="term" value="F:glucuronosyltransferase activity"/>
    <property type="evidence" value="ECO:0007669"/>
    <property type="project" value="UniProtKB-EC"/>
</dbReference>
<dbReference type="WBParaSite" id="ACRNAN_scaffold1902.g9332.t1">
    <property type="protein sequence ID" value="ACRNAN_scaffold1902.g9332.t1"/>
    <property type="gene ID" value="ACRNAN_scaffold1902.g9332"/>
</dbReference>
<comment type="similarity">
    <text evidence="1">Belongs to the UDP-glycosyltransferase family.</text>
</comment>
<dbReference type="Proteomes" id="UP000887540">
    <property type="component" value="Unplaced"/>
</dbReference>
<dbReference type="InterPro" id="IPR036397">
    <property type="entry name" value="RNaseH_sf"/>
</dbReference>
<dbReference type="GO" id="GO:0003676">
    <property type="term" value="F:nucleic acid binding"/>
    <property type="evidence" value="ECO:0007669"/>
    <property type="project" value="InterPro"/>
</dbReference>
<evidence type="ECO:0000256" key="5">
    <source>
        <dbReference type="ARBA" id="ARBA00047475"/>
    </source>
</evidence>
<accession>A0A914D4W7</accession>
<dbReference type="InterPro" id="IPR050271">
    <property type="entry name" value="UDP-glycosyltransferase"/>
</dbReference>
<evidence type="ECO:0000256" key="1">
    <source>
        <dbReference type="ARBA" id="ARBA00009995"/>
    </source>
</evidence>
<dbReference type="SUPFAM" id="SSF53756">
    <property type="entry name" value="UDP-Glycosyltransferase/glycogen phosphorylase"/>
    <property type="match status" value="1"/>
</dbReference>
<dbReference type="Gene3D" id="3.30.420.10">
    <property type="entry name" value="Ribonuclease H-like superfamily/Ribonuclease H"/>
    <property type="match status" value="1"/>
</dbReference>
<comment type="catalytic activity">
    <reaction evidence="5">
        <text>glucuronate acceptor + UDP-alpha-D-glucuronate = acceptor beta-D-glucuronoside + UDP + H(+)</text>
        <dbReference type="Rhea" id="RHEA:21032"/>
        <dbReference type="ChEBI" id="CHEBI:15378"/>
        <dbReference type="ChEBI" id="CHEBI:58052"/>
        <dbReference type="ChEBI" id="CHEBI:58223"/>
        <dbReference type="ChEBI" id="CHEBI:132367"/>
        <dbReference type="ChEBI" id="CHEBI:132368"/>
        <dbReference type="EC" id="2.4.1.17"/>
    </reaction>
</comment>
<evidence type="ECO:0000256" key="3">
    <source>
        <dbReference type="ARBA" id="ARBA00022676"/>
    </source>
</evidence>
<sequence length="284" mass="32361">MCKLLLDKQDYIEELRNENYDIGLTSIYDSCGIGLFHVLGIKSTAMYSATHLSDPVIWTFGLPMSPSYLSDWLNWQGVGEKMNFLHRLNNIIFMTKLAFKLEYLNKGEQQVFEDRYPNFPNDQRVKAFITHSGLNSYIEAAHAGVPLVTIPLFTDQSYNANAAIFAGMAILLRKNNITKKSIAYALEEVLHNSKYLQNAKEISKLLANSPMKPQEIFVKHVELAARFPNISSYLQLASTELGMWTYFCMDKAWNEISLEALVKIVDNFPKRLKACIDANGVHFE</sequence>
<keyword evidence="4" id="KW-0808">Transferase</keyword>
<organism evidence="6 7">
    <name type="scientific">Acrobeloides nanus</name>
    <dbReference type="NCBI Taxonomy" id="290746"/>
    <lineage>
        <taxon>Eukaryota</taxon>
        <taxon>Metazoa</taxon>
        <taxon>Ecdysozoa</taxon>
        <taxon>Nematoda</taxon>
        <taxon>Chromadorea</taxon>
        <taxon>Rhabditida</taxon>
        <taxon>Tylenchina</taxon>
        <taxon>Cephalobomorpha</taxon>
        <taxon>Cephaloboidea</taxon>
        <taxon>Cephalobidae</taxon>
        <taxon>Acrobeloides</taxon>
    </lineage>
</organism>
<reference evidence="7" key="1">
    <citation type="submission" date="2022-11" db="UniProtKB">
        <authorList>
            <consortium name="WormBaseParasite"/>
        </authorList>
    </citation>
    <scope>IDENTIFICATION</scope>
</reference>
<dbReference type="InterPro" id="IPR002213">
    <property type="entry name" value="UDP_glucos_trans"/>
</dbReference>
<dbReference type="Gene3D" id="3.40.50.2000">
    <property type="entry name" value="Glycogen Phosphorylase B"/>
    <property type="match status" value="1"/>
</dbReference>
<dbReference type="AlphaFoldDB" id="A0A914D4W7"/>
<evidence type="ECO:0000313" key="6">
    <source>
        <dbReference type="Proteomes" id="UP000887540"/>
    </source>
</evidence>
<keyword evidence="3" id="KW-0328">Glycosyltransferase</keyword>
<keyword evidence="6" id="KW-1185">Reference proteome</keyword>
<protein>
    <recommendedName>
        <fullName evidence="2">glucuronosyltransferase</fullName>
        <ecNumber evidence="2">2.4.1.17</ecNumber>
    </recommendedName>
</protein>
<dbReference type="PANTHER" id="PTHR48043">
    <property type="entry name" value="EG:EG0003.4 PROTEIN-RELATED"/>
    <property type="match status" value="1"/>
</dbReference>
<dbReference type="PANTHER" id="PTHR48043:SF154">
    <property type="entry name" value="GLUCURONOSYLTRANSFERASE"/>
    <property type="match status" value="1"/>
</dbReference>
<dbReference type="EC" id="2.4.1.17" evidence="2"/>
<proteinExistence type="inferred from homology"/>
<evidence type="ECO:0000256" key="2">
    <source>
        <dbReference type="ARBA" id="ARBA00012544"/>
    </source>
</evidence>